<dbReference type="EMBL" id="WBKB01000012">
    <property type="protein sequence ID" value="KAB1640811.1"/>
    <property type="molecule type" value="Genomic_DNA"/>
</dbReference>
<dbReference type="RefSeq" id="WP_158053372.1">
    <property type="nucleotide sequence ID" value="NZ_WBKB01000012.1"/>
</dbReference>
<feature type="domain" description="GAF" evidence="2">
    <location>
        <begin position="40"/>
        <end position="192"/>
    </location>
</feature>
<dbReference type="Pfam" id="PF01590">
    <property type="entry name" value="GAF"/>
    <property type="match status" value="1"/>
</dbReference>
<dbReference type="Proteomes" id="UP000433493">
    <property type="component" value="Unassembled WGS sequence"/>
</dbReference>
<dbReference type="InterPro" id="IPR025736">
    <property type="entry name" value="PucR_C-HTH_dom"/>
</dbReference>
<keyword evidence="4" id="KW-1185">Reference proteome</keyword>
<dbReference type="InterPro" id="IPR003018">
    <property type="entry name" value="GAF"/>
</dbReference>
<dbReference type="PANTHER" id="PTHR33744:SF1">
    <property type="entry name" value="DNA-BINDING TRANSCRIPTIONAL ACTIVATOR ADER"/>
    <property type="match status" value="1"/>
</dbReference>
<dbReference type="InterPro" id="IPR029016">
    <property type="entry name" value="GAF-like_dom_sf"/>
</dbReference>
<dbReference type="SUPFAM" id="SSF55781">
    <property type="entry name" value="GAF domain-like"/>
    <property type="match status" value="1"/>
</dbReference>
<gene>
    <name evidence="3" type="ORF">F8O05_14000</name>
</gene>
<name>A0A7J5B7G2_9MICO</name>
<evidence type="ECO:0000259" key="2">
    <source>
        <dbReference type="SMART" id="SM00065"/>
    </source>
</evidence>
<dbReference type="SMART" id="SM00065">
    <property type="entry name" value="GAF"/>
    <property type="match status" value="1"/>
</dbReference>
<dbReference type="InterPro" id="IPR042070">
    <property type="entry name" value="PucR_C-HTH_sf"/>
</dbReference>
<dbReference type="AlphaFoldDB" id="A0A7J5B7G2"/>
<evidence type="ECO:0000313" key="4">
    <source>
        <dbReference type="Proteomes" id="UP000433493"/>
    </source>
</evidence>
<evidence type="ECO:0000256" key="1">
    <source>
        <dbReference type="SAM" id="Coils"/>
    </source>
</evidence>
<dbReference type="InterPro" id="IPR051448">
    <property type="entry name" value="CdaR-like_regulators"/>
</dbReference>
<proteinExistence type="predicted"/>
<dbReference type="Gene3D" id="3.30.450.40">
    <property type="match status" value="1"/>
</dbReference>
<feature type="coiled-coil region" evidence="1">
    <location>
        <begin position="181"/>
        <end position="215"/>
    </location>
</feature>
<dbReference type="Gene3D" id="1.10.10.2840">
    <property type="entry name" value="PucR C-terminal helix-turn-helix domain"/>
    <property type="match status" value="1"/>
</dbReference>
<evidence type="ECO:0000313" key="3">
    <source>
        <dbReference type="EMBL" id="KAB1640811.1"/>
    </source>
</evidence>
<protein>
    <submittedName>
        <fullName evidence="3">GAF domain-containing protein</fullName>
    </submittedName>
</protein>
<comment type="caution">
    <text evidence="3">The sequence shown here is derived from an EMBL/GenBank/DDBJ whole genome shotgun (WGS) entry which is preliminary data.</text>
</comment>
<keyword evidence="1" id="KW-0175">Coiled coil</keyword>
<dbReference type="PANTHER" id="PTHR33744">
    <property type="entry name" value="CARBOHYDRATE DIACID REGULATOR"/>
    <property type="match status" value="1"/>
</dbReference>
<sequence length="592" mass="64693">MMDERTSAEEHEQLLEWARRQQQLLTSISDFAASITRIRDHSEALHELVSKARLLIQTDMVYLSLNGTDGSGYTNIVATDGVWSEEYRRLRMPLGAGVLGKVAKFGGVAQTADYQNDSELVHDAEVDRIVAGEGVRAILGAPMRSEEGVIGALLAANRFPGKFSTEQVFIAQTLANLAGVAIENQARVDELEATIDELRGQTTDADRELAEERRLARVDEVLLSVMGRGAGFTELGEGMSRVMGREVQIVDLTVRHDLRNAVAKIGDAERPLVMLSARAGEPMTSMREDGAPFAVMAATQDEAAVGAVMVEGELLEKDAAVLERCARVLGVFLSGQHRERTAIVRRRRELIAQLLAAGARGLNIAVVTQLRELGIAESEPFRILVIDGSESTLGDFQHRLDLDFGLSLLYGEFDGQIVSLMPEEAFERIRAMFDARGARGWGGMLVGHSPRLHMLEIVPEEYALVLRVLNAARQSGHTRTLVSLDSYGVIGAFLSKVTIEPTKQAIVAALGPVLDYDAEHGTDLADTASAYLDAAHSVAKTAERMHVHANTVRQRLDRLAQLLGADWAEGQRGLDHHILLAAHRLVGPYRPR</sequence>
<reference evidence="3 4" key="1">
    <citation type="submission" date="2019-09" db="EMBL/GenBank/DDBJ databases">
        <title>Phylogeny of genus Pseudoclavibacter and closely related genus.</title>
        <authorList>
            <person name="Li Y."/>
        </authorList>
    </citation>
    <scope>NUCLEOTIDE SEQUENCE [LARGE SCALE GENOMIC DNA]</scope>
    <source>
        <strain evidence="3 4">KCTC 13959</strain>
    </source>
</reference>
<accession>A0A7J5B7G2</accession>
<dbReference type="Pfam" id="PF13556">
    <property type="entry name" value="HTH_30"/>
    <property type="match status" value="1"/>
</dbReference>
<dbReference type="OrthoDB" id="8026818at2"/>
<organism evidence="3 4">
    <name type="scientific">Gulosibacter chungangensis</name>
    <dbReference type="NCBI Taxonomy" id="979746"/>
    <lineage>
        <taxon>Bacteria</taxon>
        <taxon>Bacillati</taxon>
        <taxon>Actinomycetota</taxon>
        <taxon>Actinomycetes</taxon>
        <taxon>Micrococcales</taxon>
        <taxon>Microbacteriaceae</taxon>
        <taxon>Gulosibacter</taxon>
    </lineage>
</organism>